<accession>A0AB39BJZ0</accession>
<sequence>MPSHATVLAPTPSFVESPPQSPPPPRRLPDPRPLAEALARCVVEILAGTRDLDQIARWLTAEVYSHLLKRVVLSQRARRVRAESPSRPIFTMGSTVICEPESGIVEAVVIIHGRARSRAIALRLEALDTRWRACAVHVL</sequence>
<proteinExistence type="predicted"/>
<dbReference type="InterPro" id="IPR045596">
    <property type="entry name" value="DUF6459"/>
</dbReference>
<evidence type="ECO:0000256" key="1">
    <source>
        <dbReference type="SAM" id="MobiDB-lite"/>
    </source>
</evidence>
<feature type="region of interest" description="Disordered" evidence="1">
    <location>
        <begin position="1"/>
        <end position="31"/>
    </location>
</feature>
<reference evidence="2" key="1">
    <citation type="submission" date="2024-05" db="EMBL/GenBank/DDBJ databases">
        <title>Herbiconiux sp. A18JL235.</title>
        <authorList>
            <person name="Zhang G."/>
        </authorList>
    </citation>
    <scope>NUCLEOTIDE SEQUENCE</scope>
    <source>
        <strain evidence="2">A18JL235</strain>
    </source>
</reference>
<name>A0AB39BJZ0_9MICO</name>
<protein>
    <submittedName>
        <fullName evidence="2">Rv3235 family protein</fullName>
    </submittedName>
</protein>
<dbReference type="EMBL" id="CP162511">
    <property type="protein sequence ID" value="XDI06579.1"/>
    <property type="molecule type" value="Genomic_DNA"/>
</dbReference>
<dbReference type="RefSeq" id="WP_368498959.1">
    <property type="nucleotide sequence ID" value="NZ_CP162511.1"/>
</dbReference>
<organism evidence="2">
    <name type="scientific">Herbiconiux sp. A18JL235</name>
    <dbReference type="NCBI Taxonomy" id="3152363"/>
    <lineage>
        <taxon>Bacteria</taxon>
        <taxon>Bacillati</taxon>
        <taxon>Actinomycetota</taxon>
        <taxon>Actinomycetes</taxon>
        <taxon>Micrococcales</taxon>
        <taxon>Microbacteriaceae</taxon>
        <taxon>Herbiconiux</taxon>
    </lineage>
</organism>
<gene>
    <name evidence="2" type="ORF">ABFY20_05630</name>
</gene>
<dbReference type="AlphaFoldDB" id="A0AB39BJZ0"/>
<evidence type="ECO:0000313" key="2">
    <source>
        <dbReference type="EMBL" id="XDI06579.1"/>
    </source>
</evidence>
<dbReference type="Pfam" id="PF20060">
    <property type="entry name" value="DUF6459"/>
    <property type="match status" value="1"/>
</dbReference>